<reference evidence="1 2" key="1">
    <citation type="submission" date="2018-06" db="EMBL/GenBank/DDBJ databases">
        <title>Draft genome sequences of nine Vibrio sp. clinical isolates from across the United States representing the closest known relative of Vibrio cholerae.</title>
        <authorList>
            <person name="Islam M.T."/>
            <person name="Liang K."/>
            <person name="Im M.S."/>
            <person name="Winkjer J."/>
            <person name="Busby S."/>
            <person name="Batra D."/>
            <person name="Rowe L."/>
            <person name="Tarr C.L."/>
            <person name="Boucher Y."/>
        </authorList>
    </citation>
    <scope>NUCLEOTIDE SEQUENCE [LARGE SCALE GENOMIC DNA]</scope>
    <source>
        <strain evidence="1 2">2016V-1114</strain>
    </source>
</reference>
<comment type="caution">
    <text evidence="1">The sequence shown here is derived from an EMBL/GenBank/DDBJ whole genome shotgun (WGS) entry which is preliminary data.</text>
</comment>
<dbReference type="Gene3D" id="3.40.50.12580">
    <property type="match status" value="1"/>
</dbReference>
<gene>
    <name evidence="1" type="ORF">DLR70_13890</name>
</gene>
<dbReference type="AlphaFoldDB" id="A0AAX1QP07"/>
<organism evidence="1 2">
    <name type="scientific">Vibrio paracholerae</name>
    <dbReference type="NCBI Taxonomy" id="650003"/>
    <lineage>
        <taxon>Bacteria</taxon>
        <taxon>Pseudomonadati</taxon>
        <taxon>Pseudomonadota</taxon>
        <taxon>Gammaproteobacteria</taxon>
        <taxon>Vibrionales</taxon>
        <taxon>Vibrionaceae</taxon>
        <taxon>Vibrio</taxon>
    </lineage>
</organism>
<name>A0AAX1QP07_9VIBR</name>
<dbReference type="InterPro" id="IPR043148">
    <property type="entry name" value="TagF_C"/>
</dbReference>
<sequence length="439" mass="51813">MINHIKKLLPKSIKTKLLPIKAKLVDNPKKRKLFLYMHNKHQELLQEIKGKEKIKVVFLAIHKSVWKVDPVFKKMLDDPYFEPVILTCPYVQYGKERMLEDLKAAYEYFDSKGYPVISSYNEQNGTWIQLEDLKPDIIFFTNPHNLTKPEYYEEAYKKYLSIYVPYYFMATDHAGDADGLYNTRFLLAMFKVFWPSEYHKSCQNNYSINKATNGVGVGYSATECFSSEGFKNPNVWKHQLSARKKIIFAPHHTIEENQKSLSSFLLLADFMKELAVKYSDSVQWSFKPHPILKSKLYQHNDWGIEKTERYYQFWQKNEHTQLDEGEYEDLFYFSDAIIHDSSSFIAEYVFTGKPALYLMAPDKVNAVVNDFGKMFLSHYHISDRQEDIIQFIENVIIGKADAQDNIQLKNYINHYYVERKPSELIIEEIKRSILVNYEK</sequence>
<dbReference type="EMBL" id="QKKS01000030">
    <property type="protein sequence ID" value="RBM78350.1"/>
    <property type="molecule type" value="Genomic_DNA"/>
</dbReference>
<dbReference type="RefSeq" id="WP_113622133.1">
    <property type="nucleotide sequence ID" value="NZ_CAWQJG010000024.1"/>
</dbReference>
<dbReference type="Proteomes" id="UP000252427">
    <property type="component" value="Unassembled WGS sequence"/>
</dbReference>
<protein>
    <recommendedName>
        <fullName evidence="3">CDP-glycerol:poly(Glycerophosphate) glycerophosphotransferase</fullName>
    </recommendedName>
</protein>
<evidence type="ECO:0000313" key="1">
    <source>
        <dbReference type="EMBL" id="RBM78350.1"/>
    </source>
</evidence>
<evidence type="ECO:0008006" key="3">
    <source>
        <dbReference type="Google" id="ProtNLM"/>
    </source>
</evidence>
<dbReference type="SUPFAM" id="SSF53756">
    <property type="entry name" value="UDP-Glycosyltransferase/glycogen phosphorylase"/>
    <property type="match status" value="1"/>
</dbReference>
<evidence type="ECO:0000313" key="2">
    <source>
        <dbReference type="Proteomes" id="UP000252427"/>
    </source>
</evidence>
<proteinExistence type="predicted"/>
<accession>A0AAX1QP07</accession>